<name>A0A1Z4KVM0_ANAVA</name>
<dbReference type="GO" id="GO:0016779">
    <property type="term" value="F:nucleotidyltransferase activity"/>
    <property type="evidence" value="ECO:0007669"/>
    <property type="project" value="TreeGrafter"/>
</dbReference>
<dbReference type="GO" id="GO:0008641">
    <property type="term" value="F:ubiquitin-like modifier activating enzyme activity"/>
    <property type="evidence" value="ECO:0007669"/>
    <property type="project" value="InterPro"/>
</dbReference>
<evidence type="ECO:0000313" key="2">
    <source>
        <dbReference type="EMBL" id="BAY72967.1"/>
    </source>
</evidence>
<gene>
    <name evidence="2" type="ORF">NIES23_57950</name>
</gene>
<evidence type="ECO:0000259" key="1">
    <source>
        <dbReference type="Pfam" id="PF00899"/>
    </source>
</evidence>
<dbReference type="AlphaFoldDB" id="A0A1Z4KVM0"/>
<dbReference type="InterPro" id="IPR000594">
    <property type="entry name" value="ThiF_NAD_FAD-bd"/>
</dbReference>
<dbReference type="InterPro" id="IPR035985">
    <property type="entry name" value="Ubiquitin-activating_enz"/>
</dbReference>
<evidence type="ECO:0000313" key="3">
    <source>
        <dbReference type="Proteomes" id="UP000217507"/>
    </source>
</evidence>
<keyword evidence="2" id="KW-0614">Plasmid</keyword>
<organism evidence="2 3">
    <name type="scientific">Trichormus variabilis NIES-23</name>
    <dbReference type="NCBI Taxonomy" id="1973479"/>
    <lineage>
        <taxon>Bacteria</taxon>
        <taxon>Bacillati</taxon>
        <taxon>Cyanobacteriota</taxon>
        <taxon>Cyanophyceae</taxon>
        <taxon>Nostocales</taxon>
        <taxon>Nostocaceae</taxon>
        <taxon>Trichormus</taxon>
    </lineage>
</organism>
<dbReference type="InterPro" id="IPR045886">
    <property type="entry name" value="ThiF/MoeB/HesA"/>
</dbReference>
<proteinExistence type="predicted"/>
<feature type="domain" description="THIF-type NAD/FAD binding fold" evidence="1">
    <location>
        <begin position="22"/>
        <end position="166"/>
    </location>
</feature>
<dbReference type="Proteomes" id="UP000217507">
    <property type="component" value="Plasmid Plasmid2 dna"/>
</dbReference>
<dbReference type="GO" id="GO:0004792">
    <property type="term" value="F:thiosulfate-cyanide sulfurtransferase activity"/>
    <property type="evidence" value="ECO:0007669"/>
    <property type="project" value="TreeGrafter"/>
</dbReference>
<dbReference type="GO" id="GO:0005737">
    <property type="term" value="C:cytoplasm"/>
    <property type="evidence" value="ECO:0007669"/>
    <property type="project" value="TreeGrafter"/>
</dbReference>
<dbReference type="Gene3D" id="3.40.50.720">
    <property type="entry name" value="NAD(P)-binding Rossmann-like Domain"/>
    <property type="match status" value="1"/>
</dbReference>
<reference evidence="2 3" key="1">
    <citation type="submission" date="2017-06" db="EMBL/GenBank/DDBJ databases">
        <title>Genome sequencing of cyanobaciteial culture collection at National Institute for Environmental Studies (NIES).</title>
        <authorList>
            <person name="Hirose Y."/>
            <person name="Shimura Y."/>
            <person name="Fujisawa T."/>
            <person name="Nakamura Y."/>
            <person name="Kawachi M."/>
        </authorList>
    </citation>
    <scope>NUCLEOTIDE SEQUENCE [LARGE SCALE GENOMIC DNA]</scope>
    <source>
        <strain evidence="2 3">NIES-23</strain>
        <plasmid evidence="3">Plasmid Plasmid2 dna</plasmid>
    </source>
</reference>
<dbReference type="SUPFAM" id="SSF69572">
    <property type="entry name" value="Activating enzymes of the ubiquitin-like proteins"/>
    <property type="match status" value="1"/>
</dbReference>
<dbReference type="PANTHER" id="PTHR10953:SF247">
    <property type="entry name" value="SLL6053 PROTEIN"/>
    <property type="match status" value="1"/>
</dbReference>
<geneLocation type="plasmid" evidence="2">
    <name>plasmid2</name>
</geneLocation>
<sequence length="263" mass="29300">MLELTTYQQALPVLPRNHTRINFVLVGVGGTGGFLAEDLCRIILQLQRTRKEINFAIVDGDTVELKNISRQNYQQAEIGLPKAETLAARCSAKYGIEITAVCDWFEEDMIRTASWWNTLTVIIGCVDNSTARSKIHSVLKINSANEPASLFWLDCGNSNYSGQVVIGTHSNFDIVQASNNPDKPQFWLHLPSPVLVHPELLLPQPEELSDNNLSCAEIQARNYQSLFVNKMTSAITAQYLLELTLTGGLKKFASTPRRKSADH</sequence>
<dbReference type="EMBL" id="AP018218">
    <property type="protein sequence ID" value="BAY72967.1"/>
    <property type="molecule type" value="Genomic_DNA"/>
</dbReference>
<protein>
    <recommendedName>
        <fullName evidence="1">THIF-type NAD/FAD binding fold domain-containing protein</fullName>
    </recommendedName>
</protein>
<accession>A0A1Z4KVM0</accession>
<dbReference type="PANTHER" id="PTHR10953">
    <property type="entry name" value="UBIQUITIN-ACTIVATING ENZYME E1"/>
    <property type="match status" value="1"/>
</dbReference>
<dbReference type="CDD" id="cd01483">
    <property type="entry name" value="E1_enzyme_family"/>
    <property type="match status" value="1"/>
</dbReference>
<dbReference type="Pfam" id="PF00899">
    <property type="entry name" value="ThiF"/>
    <property type="match status" value="1"/>
</dbReference>